<feature type="compositionally biased region" description="Basic and acidic residues" evidence="7">
    <location>
        <begin position="195"/>
        <end position="217"/>
    </location>
</feature>
<feature type="domain" description="Clp R" evidence="8">
    <location>
        <begin position="41"/>
        <end position="198"/>
    </location>
</feature>
<dbReference type="InterPro" id="IPR001270">
    <property type="entry name" value="ClpA/B"/>
</dbReference>
<dbReference type="SMART" id="SM00382">
    <property type="entry name" value="AAA"/>
    <property type="match status" value="2"/>
</dbReference>
<dbReference type="PANTHER" id="PTHR11638:SF185">
    <property type="entry name" value="ATP-DEPENDENT CLP PROTEASE ATP-BINDING SUBUNIT"/>
    <property type="match status" value="1"/>
</dbReference>
<keyword evidence="4 6" id="KW-0143">Chaperone</keyword>
<dbReference type="InterPro" id="IPR027417">
    <property type="entry name" value="P-loop_NTPase"/>
</dbReference>
<dbReference type="Pfam" id="PF00004">
    <property type="entry name" value="AAA"/>
    <property type="match status" value="1"/>
</dbReference>
<comment type="similarity">
    <text evidence="6">Belongs to the ClpA/ClpB family.</text>
</comment>
<dbReference type="InterPro" id="IPR041546">
    <property type="entry name" value="ClpA/ClpB_AAA_lid"/>
</dbReference>
<accession>A0ABQ7GNE1</accession>
<dbReference type="PANTHER" id="PTHR11638">
    <property type="entry name" value="ATP-DEPENDENT CLP PROTEASE"/>
    <property type="match status" value="1"/>
</dbReference>
<evidence type="ECO:0000256" key="3">
    <source>
        <dbReference type="ARBA" id="ARBA00022840"/>
    </source>
</evidence>
<dbReference type="PRINTS" id="PR00300">
    <property type="entry name" value="CLPPROTEASEA"/>
</dbReference>
<dbReference type="InterPro" id="IPR018368">
    <property type="entry name" value="ClpA/B_CS1"/>
</dbReference>
<dbReference type="Pfam" id="PF10431">
    <property type="entry name" value="ClpB_D2-small"/>
    <property type="match status" value="1"/>
</dbReference>
<evidence type="ECO:0000313" key="9">
    <source>
        <dbReference type="EMBL" id="KAF5836138.1"/>
    </source>
</evidence>
<keyword evidence="1 5" id="KW-0677">Repeat</keyword>
<evidence type="ECO:0000256" key="4">
    <source>
        <dbReference type="ARBA" id="ARBA00023186"/>
    </source>
</evidence>
<dbReference type="InterPro" id="IPR019489">
    <property type="entry name" value="Clp_ATPase_C"/>
</dbReference>
<sequence>MNTFSTPRQLSSDCGLHRKAFPCPRTRSRHGRSALRVSAIFERCTERSIRCLLISQREAQRCGQLEVGTHHIVLGLAAEMEPHSYFRAARLSVEQIRALVQARSRATIWKSLRDLPEEGSQGAGSASSRGGFSVEAKSAIVKASMECRKAGLNFIMPEHIMLAILDMKGSEGRRLLDSAGPNVCEILKIEAQRKLKGEQEPGQEPVKREWVASEPKKPKPPRALGAFCRDLCKEVQGGKVDPVFGRDREVARTIQILARRSKNNPVLLGEPGVGKTAIAEGLAHAIVQRRNPDGTPLPEFLHSKRILQLDVGLLIAGAKERGELENRVTELVQEAKDAGNVVLMIDELHTLVGAGDSSKSNGAGLDIANMLKPALARGEFQVIGATTLDEHRKHIERDAALERRFQPVYVDEPSEDQSLHILQGLCGRYERHHRVIYSPDALLAAVKLSNKYIQDRQLPDKAIDLLDEAGSRVRIQAYAARKSFKQAESPKIGDYLQVVDMLNEVVTEELFEEAHILRRREVDYRAELSGSAHEGVSLPLVNPADIEDVVSAWTGVAVERLGEDDKRQLLQLPVSLKQRLIGQDEAVDSVAAALMRARCGLKSPNRPVASFLLVGPTGVGKTELVKALAEQYYGSQDALVRLDMSEYMERHSVSRMIGAPPGFQGYEDGGKLTEAVRRRPSCIVLFDEIEKAHPDVFNILLQIMEDGRLTTSQGRHVNFKNTLVILTSNVGSRTIAAGSRGLGAFVRKGGEHDEEMLPASQARLRSLVLEEVKEHFRPELLNRFDEQVVFQRLSRAHVRQIASLMIKDVQRRVVDLNKGYSLRVGNALLERIISDGYSEEYGVRPLRRAVVKYIDDPLSDALLMRKVPKGCILTVDLDPLSGEPVVAQNKECIALDSGEIIITRTTNSMEQYNNVVEYSSSKPSPARSSFMKAATRVK</sequence>
<feature type="region of interest" description="Disordered" evidence="7">
    <location>
        <begin position="195"/>
        <end position="218"/>
    </location>
</feature>
<dbReference type="Gene3D" id="1.10.8.60">
    <property type="match status" value="1"/>
</dbReference>
<dbReference type="PROSITE" id="PS00870">
    <property type="entry name" value="CLPAB_1"/>
    <property type="match status" value="1"/>
</dbReference>
<dbReference type="CDD" id="cd19499">
    <property type="entry name" value="RecA-like_ClpB_Hsp104-like"/>
    <property type="match status" value="1"/>
</dbReference>
<evidence type="ECO:0000256" key="1">
    <source>
        <dbReference type="ARBA" id="ARBA00022737"/>
    </source>
</evidence>
<keyword evidence="3 6" id="KW-0067">ATP-binding</keyword>
<dbReference type="SMART" id="SM01086">
    <property type="entry name" value="ClpB_D2-small"/>
    <property type="match status" value="1"/>
</dbReference>
<protein>
    <submittedName>
        <fullName evidence="9">ClpD chaperone, Hsp100 family</fullName>
    </submittedName>
</protein>
<dbReference type="Gene3D" id="1.10.1780.10">
    <property type="entry name" value="Clp, N-terminal domain"/>
    <property type="match status" value="1"/>
</dbReference>
<dbReference type="Pfam" id="PF17871">
    <property type="entry name" value="AAA_lid_9"/>
    <property type="match status" value="1"/>
</dbReference>
<gene>
    <name evidence="9" type="ORF">DUNSADRAFT_6341</name>
</gene>
<dbReference type="SUPFAM" id="SSF81923">
    <property type="entry name" value="Double Clp-N motif"/>
    <property type="match status" value="1"/>
</dbReference>
<dbReference type="PROSITE" id="PS00871">
    <property type="entry name" value="CLPAB_2"/>
    <property type="match status" value="1"/>
</dbReference>
<dbReference type="PROSITE" id="PS51903">
    <property type="entry name" value="CLP_R"/>
    <property type="match status" value="1"/>
</dbReference>
<dbReference type="InterPro" id="IPR050130">
    <property type="entry name" value="ClpA_ClpB"/>
</dbReference>
<keyword evidence="2 6" id="KW-0547">Nucleotide-binding</keyword>
<reference evidence="9" key="1">
    <citation type="submission" date="2017-08" db="EMBL/GenBank/DDBJ databases">
        <authorList>
            <person name="Polle J.E."/>
            <person name="Barry K."/>
            <person name="Cushman J."/>
            <person name="Schmutz J."/>
            <person name="Tran D."/>
            <person name="Hathwaick L.T."/>
            <person name="Yim W.C."/>
            <person name="Jenkins J."/>
            <person name="Mckie-Krisberg Z.M."/>
            <person name="Prochnik S."/>
            <person name="Lindquist E."/>
            <person name="Dockter R.B."/>
            <person name="Adam C."/>
            <person name="Molina H."/>
            <person name="Bunkerborg J."/>
            <person name="Jin E."/>
            <person name="Buchheim M."/>
            <person name="Magnuson J."/>
        </authorList>
    </citation>
    <scope>NUCLEOTIDE SEQUENCE</scope>
    <source>
        <strain evidence="9">CCAP 19/18</strain>
    </source>
</reference>
<dbReference type="InterPro" id="IPR036628">
    <property type="entry name" value="Clp_N_dom_sf"/>
</dbReference>
<keyword evidence="10" id="KW-1185">Reference proteome</keyword>
<dbReference type="Pfam" id="PF07724">
    <property type="entry name" value="AAA_2"/>
    <property type="match status" value="1"/>
</dbReference>
<evidence type="ECO:0000313" key="10">
    <source>
        <dbReference type="Proteomes" id="UP000815325"/>
    </source>
</evidence>
<evidence type="ECO:0000259" key="8">
    <source>
        <dbReference type="PROSITE" id="PS51903"/>
    </source>
</evidence>
<dbReference type="Gene3D" id="3.40.50.300">
    <property type="entry name" value="P-loop containing nucleotide triphosphate hydrolases"/>
    <property type="match status" value="3"/>
</dbReference>
<dbReference type="InterPro" id="IPR028299">
    <property type="entry name" value="ClpA/B_CS2"/>
</dbReference>
<dbReference type="EMBL" id="MU069673">
    <property type="protein sequence ID" value="KAF5836138.1"/>
    <property type="molecule type" value="Genomic_DNA"/>
</dbReference>
<dbReference type="InterPro" id="IPR004176">
    <property type="entry name" value="Clp_R_N"/>
</dbReference>
<comment type="caution">
    <text evidence="9">The sequence shown here is derived from an EMBL/GenBank/DDBJ whole genome shotgun (WGS) entry which is preliminary data.</text>
</comment>
<evidence type="ECO:0000256" key="2">
    <source>
        <dbReference type="ARBA" id="ARBA00022741"/>
    </source>
</evidence>
<proteinExistence type="inferred from homology"/>
<dbReference type="SUPFAM" id="SSF52540">
    <property type="entry name" value="P-loop containing nucleoside triphosphate hydrolases"/>
    <property type="match status" value="2"/>
</dbReference>
<dbReference type="InterPro" id="IPR003959">
    <property type="entry name" value="ATPase_AAA_core"/>
</dbReference>
<name>A0ABQ7GNE1_DUNSA</name>
<organism evidence="9 10">
    <name type="scientific">Dunaliella salina</name>
    <name type="common">Green alga</name>
    <name type="synonym">Protococcus salinus</name>
    <dbReference type="NCBI Taxonomy" id="3046"/>
    <lineage>
        <taxon>Eukaryota</taxon>
        <taxon>Viridiplantae</taxon>
        <taxon>Chlorophyta</taxon>
        <taxon>core chlorophytes</taxon>
        <taxon>Chlorophyceae</taxon>
        <taxon>CS clade</taxon>
        <taxon>Chlamydomonadales</taxon>
        <taxon>Dunaliellaceae</taxon>
        <taxon>Dunaliella</taxon>
    </lineage>
</organism>
<dbReference type="CDD" id="cd00009">
    <property type="entry name" value="AAA"/>
    <property type="match status" value="1"/>
</dbReference>
<dbReference type="InterPro" id="IPR003593">
    <property type="entry name" value="AAA+_ATPase"/>
</dbReference>
<dbReference type="Proteomes" id="UP000815325">
    <property type="component" value="Unassembled WGS sequence"/>
</dbReference>
<evidence type="ECO:0000256" key="7">
    <source>
        <dbReference type="SAM" id="MobiDB-lite"/>
    </source>
</evidence>
<evidence type="ECO:0000256" key="6">
    <source>
        <dbReference type="RuleBase" id="RU004432"/>
    </source>
</evidence>
<evidence type="ECO:0000256" key="5">
    <source>
        <dbReference type="PROSITE-ProRule" id="PRU01251"/>
    </source>
</evidence>